<evidence type="ECO:0000256" key="2">
    <source>
        <dbReference type="ARBA" id="ARBA00023136"/>
    </source>
</evidence>
<dbReference type="Pfam" id="PF01370">
    <property type="entry name" value="Epimerase"/>
    <property type="match status" value="1"/>
</dbReference>
<keyword evidence="2 3" id="KW-0472">Membrane</keyword>
<dbReference type="EMBL" id="JAVRHR010000001">
    <property type="protein sequence ID" value="MDT0606455.1"/>
    <property type="molecule type" value="Genomic_DNA"/>
</dbReference>
<keyword evidence="6" id="KW-1185">Reference proteome</keyword>
<keyword evidence="3" id="KW-1133">Transmembrane helix</keyword>
<proteinExistence type="predicted"/>
<protein>
    <submittedName>
        <fullName evidence="5">NAD-dependent epimerase/dehydratase family protein</fullName>
    </submittedName>
</protein>
<feature type="transmembrane region" description="Helical" evidence="3">
    <location>
        <begin position="6"/>
        <end position="26"/>
    </location>
</feature>
<evidence type="ECO:0000256" key="1">
    <source>
        <dbReference type="ARBA" id="ARBA00004370"/>
    </source>
</evidence>
<comment type="caution">
    <text evidence="5">The sequence shown here is derived from an EMBL/GenBank/DDBJ whole genome shotgun (WGS) entry which is preliminary data.</text>
</comment>
<dbReference type="SUPFAM" id="SSF51735">
    <property type="entry name" value="NAD(P)-binding Rossmann-fold domains"/>
    <property type="match status" value="1"/>
</dbReference>
<dbReference type="Gene3D" id="3.40.50.720">
    <property type="entry name" value="NAD(P)-binding Rossmann-like Domain"/>
    <property type="match status" value="1"/>
</dbReference>
<feature type="domain" description="NAD-dependent epimerase/dehydratase" evidence="4">
    <location>
        <begin position="9"/>
        <end position="116"/>
    </location>
</feature>
<gene>
    <name evidence="5" type="ORF">RM706_05420</name>
</gene>
<evidence type="ECO:0000313" key="5">
    <source>
        <dbReference type="EMBL" id="MDT0606455.1"/>
    </source>
</evidence>
<reference evidence="5 6" key="1">
    <citation type="submission" date="2023-09" db="EMBL/GenBank/DDBJ databases">
        <authorList>
            <person name="Rey-Velasco X."/>
        </authorList>
    </citation>
    <scope>NUCLEOTIDE SEQUENCE [LARGE SCALE GENOMIC DNA]</scope>
    <source>
        <strain evidence="5 6">F388</strain>
    </source>
</reference>
<dbReference type="Proteomes" id="UP001255246">
    <property type="component" value="Unassembled WGS sequence"/>
</dbReference>
<sequence length="227" mass="25661">MGTNQKIAIVLGGTGLIGGFLIKRLLDDKRYKTIKLFSRRAIGFEHPKIEEEVIDLLNLETQTERFYADEVFCCIGTTNAKTSDKSRYKEIDYGIPVAAAQLCVANKIETIIVVSALGADSSSRIFYNRIKGLMEDEVLRLKIAKTHLVQPSMIGGDRKEKRLGEYFFKKLMLVFGFLLQGSLKKYRVIHPDTIAITMVWLANNPNNKKRIPSHVLKQIADNATLRN</sequence>
<evidence type="ECO:0000256" key="3">
    <source>
        <dbReference type="SAM" id="Phobius"/>
    </source>
</evidence>
<name>A0ABU3A9H5_9FLAO</name>
<evidence type="ECO:0000259" key="4">
    <source>
        <dbReference type="Pfam" id="PF01370"/>
    </source>
</evidence>
<evidence type="ECO:0000313" key="6">
    <source>
        <dbReference type="Proteomes" id="UP001255246"/>
    </source>
</evidence>
<organism evidence="5 6">
    <name type="scientific">Croceitalea rosinachiae</name>
    <dbReference type="NCBI Taxonomy" id="3075596"/>
    <lineage>
        <taxon>Bacteria</taxon>
        <taxon>Pseudomonadati</taxon>
        <taxon>Bacteroidota</taxon>
        <taxon>Flavobacteriia</taxon>
        <taxon>Flavobacteriales</taxon>
        <taxon>Flavobacteriaceae</taxon>
        <taxon>Croceitalea</taxon>
    </lineage>
</organism>
<dbReference type="PANTHER" id="PTHR14097:SF7">
    <property type="entry name" value="OXIDOREDUCTASE HTATIP2"/>
    <property type="match status" value="1"/>
</dbReference>
<dbReference type="RefSeq" id="WP_311350008.1">
    <property type="nucleotide sequence ID" value="NZ_JAVRHR010000001.1"/>
</dbReference>
<dbReference type="InterPro" id="IPR001509">
    <property type="entry name" value="Epimerase_deHydtase"/>
</dbReference>
<accession>A0ABU3A9H5</accession>
<dbReference type="InterPro" id="IPR036291">
    <property type="entry name" value="NAD(P)-bd_dom_sf"/>
</dbReference>
<dbReference type="PANTHER" id="PTHR14097">
    <property type="entry name" value="OXIDOREDUCTASE HTATIP2"/>
    <property type="match status" value="1"/>
</dbReference>
<comment type="subcellular location">
    <subcellularLocation>
        <location evidence="1">Membrane</location>
    </subcellularLocation>
</comment>
<keyword evidence="3" id="KW-0812">Transmembrane</keyword>